<feature type="signal peptide" evidence="1">
    <location>
        <begin position="1"/>
        <end position="20"/>
    </location>
</feature>
<sequence length="119" mass="13638">MRRIVVTVFVLVLHSTQVTAQMFVTTDFPRSPCPEASTEAQSHSYVGMWVTQDGHIRHELLGNGRYVEARGQREAAFEGRYRVTGKIIQYWDDTGFYADGQFREDAILDHAGFVLLREE</sequence>
<evidence type="ECO:0000313" key="2">
    <source>
        <dbReference type="EMBL" id="UOA15881.1"/>
    </source>
</evidence>
<organism evidence="2 3">
    <name type="scientific">Sulfitobacter dubius</name>
    <dbReference type="NCBI Taxonomy" id="218673"/>
    <lineage>
        <taxon>Bacteria</taxon>
        <taxon>Pseudomonadati</taxon>
        <taxon>Pseudomonadota</taxon>
        <taxon>Alphaproteobacteria</taxon>
        <taxon>Rhodobacterales</taxon>
        <taxon>Roseobacteraceae</taxon>
        <taxon>Sulfitobacter</taxon>
    </lineage>
</organism>
<dbReference type="InterPro" id="IPR020955">
    <property type="entry name" value="Uncharacterised_Atu4866"/>
</dbReference>
<evidence type="ECO:0000256" key="1">
    <source>
        <dbReference type="SAM" id="SignalP"/>
    </source>
</evidence>
<keyword evidence="1" id="KW-0732">Signal</keyword>
<gene>
    <name evidence="2" type="ORF">DSM109990_02727</name>
</gene>
<accession>A0ABY3ZQG5</accession>
<dbReference type="Pfam" id="PF11512">
    <property type="entry name" value="Atu4866"/>
    <property type="match status" value="1"/>
</dbReference>
<feature type="chain" id="PRO_5046642926" description="Protein Atu4866" evidence="1">
    <location>
        <begin position="21"/>
        <end position="119"/>
    </location>
</feature>
<dbReference type="Gene3D" id="2.40.128.290">
    <property type="entry name" value="Uncharacterised protein Atu4866, PF11512"/>
    <property type="match status" value="1"/>
</dbReference>
<evidence type="ECO:0008006" key="4">
    <source>
        <dbReference type="Google" id="ProtNLM"/>
    </source>
</evidence>
<reference evidence="3" key="1">
    <citation type="journal article" date="2022" name="Microorganisms">
        <title>Beyond the ABCs#Discovery of Three New Plasmid Types in Rhodobacterales (RepQ, RepY, RepW).</title>
        <authorList>
            <person name="Freese H.M."/>
            <person name="Ringel V."/>
            <person name="Overmann J."/>
            <person name="Petersen J."/>
        </authorList>
    </citation>
    <scope>NUCLEOTIDE SEQUENCE [LARGE SCALE GENOMIC DNA]</scope>
    <source>
        <strain evidence="3">DSM 109990</strain>
    </source>
</reference>
<evidence type="ECO:0000313" key="3">
    <source>
        <dbReference type="Proteomes" id="UP000831019"/>
    </source>
</evidence>
<name>A0ABY3ZQG5_9RHOB</name>
<proteinExistence type="predicted"/>
<dbReference type="RefSeq" id="WP_243261354.1">
    <property type="nucleotide sequence ID" value="NZ_CP085144.1"/>
</dbReference>
<dbReference type="Proteomes" id="UP000831019">
    <property type="component" value="Chromosome"/>
</dbReference>
<dbReference type="InterPro" id="IPR038646">
    <property type="entry name" value="Atu4866-like_sf"/>
</dbReference>
<keyword evidence="3" id="KW-1185">Reference proteome</keyword>
<protein>
    <recommendedName>
        <fullName evidence="4">Protein Atu4866</fullName>
    </recommendedName>
</protein>
<dbReference type="EMBL" id="CP085144">
    <property type="protein sequence ID" value="UOA15881.1"/>
    <property type="molecule type" value="Genomic_DNA"/>
</dbReference>